<reference evidence="1" key="1">
    <citation type="journal article" date="2020" name="Stud. Mycol.">
        <title>101 Dothideomycetes genomes: a test case for predicting lifestyles and emergence of pathogens.</title>
        <authorList>
            <person name="Haridas S."/>
            <person name="Albert R."/>
            <person name="Binder M."/>
            <person name="Bloem J."/>
            <person name="Labutti K."/>
            <person name="Salamov A."/>
            <person name="Andreopoulos B."/>
            <person name="Baker S."/>
            <person name="Barry K."/>
            <person name="Bills G."/>
            <person name="Bluhm B."/>
            <person name="Cannon C."/>
            <person name="Castanera R."/>
            <person name="Culley D."/>
            <person name="Daum C."/>
            <person name="Ezra D."/>
            <person name="Gonzalez J."/>
            <person name="Henrissat B."/>
            <person name="Kuo A."/>
            <person name="Liang C."/>
            <person name="Lipzen A."/>
            <person name="Lutzoni F."/>
            <person name="Magnuson J."/>
            <person name="Mondo S."/>
            <person name="Nolan M."/>
            <person name="Ohm R."/>
            <person name="Pangilinan J."/>
            <person name="Park H.-J."/>
            <person name="Ramirez L."/>
            <person name="Alfaro M."/>
            <person name="Sun H."/>
            <person name="Tritt A."/>
            <person name="Yoshinaga Y."/>
            <person name="Zwiers L.-H."/>
            <person name="Turgeon B."/>
            <person name="Goodwin S."/>
            <person name="Spatafora J."/>
            <person name="Crous P."/>
            <person name="Grigoriev I."/>
        </authorList>
    </citation>
    <scope>NUCLEOTIDE SEQUENCE</scope>
    <source>
        <strain evidence="1">CBS 116435</strain>
    </source>
</reference>
<dbReference type="PANTHER" id="PTHR37852:SF1">
    <property type="entry name" value="HIG1 DOMAIN-CONTAINING PROTEIN"/>
    <property type="match status" value="1"/>
</dbReference>
<accession>A0A9P4UM77</accession>
<sequence length="208" mass="22711">MTTIDFSNQRLSIPFVLRMPLAMTVGSFSGFALGAAHGGQEASLRFRAENAHRLPSNQAGWYLYHKSKNYNRALGAVKEGLRMALRQAVWVGVFFGMEEGVDRFRAGVVRRWRNSRGSEKDVVGSNDFFSSLLAGLGTAGAFSTWNRLPVPTAARVAKLGAKAGLVFGLVQDVLRVAQGRRVGYVEFVSKHLFGKRDVSPASSSLNTD</sequence>
<dbReference type="EMBL" id="MU003795">
    <property type="protein sequence ID" value="KAF2720927.1"/>
    <property type="molecule type" value="Genomic_DNA"/>
</dbReference>
<proteinExistence type="predicted"/>
<dbReference type="PANTHER" id="PTHR37852">
    <property type="entry name" value="YALI0B21208P"/>
    <property type="match status" value="1"/>
</dbReference>
<gene>
    <name evidence="1" type="ORF">K431DRAFT_225412</name>
</gene>
<name>A0A9P4UM77_9PEZI</name>
<comment type="caution">
    <text evidence="1">The sequence shown here is derived from an EMBL/GenBank/DDBJ whole genome shotgun (WGS) entry which is preliminary data.</text>
</comment>
<keyword evidence="2" id="KW-1185">Reference proteome</keyword>
<evidence type="ECO:0000313" key="2">
    <source>
        <dbReference type="Proteomes" id="UP000799441"/>
    </source>
</evidence>
<evidence type="ECO:0000313" key="1">
    <source>
        <dbReference type="EMBL" id="KAF2720927.1"/>
    </source>
</evidence>
<dbReference type="OrthoDB" id="5584028at2759"/>
<dbReference type="AlphaFoldDB" id="A0A9P4UM77"/>
<protein>
    <submittedName>
        <fullName evidence="1">Uncharacterized protein</fullName>
    </submittedName>
</protein>
<dbReference type="Proteomes" id="UP000799441">
    <property type="component" value="Unassembled WGS sequence"/>
</dbReference>
<organism evidence="1 2">
    <name type="scientific">Polychaeton citri CBS 116435</name>
    <dbReference type="NCBI Taxonomy" id="1314669"/>
    <lineage>
        <taxon>Eukaryota</taxon>
        <taxon>Fungi</taxon>
        <taxon>Dikarya</taxon>
        <taxon>Ascomycota</taxon>
        <taxon>Pezizomycotina</taxon>
        <taxon>Dothideomycetes</taxon>
        <taxon>Dothideomycetidae</taxon>
        <taxon>Capnodiales</taxon>
        <taxon>Capnodiaceae</taxon>
        <taxon>Polychaeton</taxon>
    </lineage>
</organism>